<dbReference type="OrthoDB" id="6078026at2"/>
<proteinExistence type="predicted"/>
<keyword evidence="3" id="KW-1185">Reference proteome</keyword>
<name>A0A1P9X2X6_9BACT</name>
<reference evidence="2 3" key="1">
    <citation type="submission" date="2016-01" db="EMBL/GenBank/DDBJ databases">
        <authorList>
            <person name="Oliw E.H."/>
        </authorList>
    </citation>
    <scope>NUCLEOTIDE SEQUENCE [LARGE SCALE GENOMIC DNA]</scope>
    <source>
        <strain evidence="2 3">DY10</strain>
    </source>
</reference>
<organism evidence="2 3">
    <name type="scientific">Spirosoma montaniterrae</name>
    <dbReference type="NCBI Taxonomy" id="1178516"/>
    <lineage>
        <taxon>Bacteria</taxon>
        <taxon>Pseudomonadati</taxon>
        <taxon>Bacteroidota</taxon>
        <taxon>Cytophagia</taxon>
        <taxon>Cytophagales</taxon>
        <taxon>Cytophagaceae</taxon>
        <taxon>Spirosoma</taxon>
    </lineage>
</organism>
<protein>
    <recommendedName>
        <fullName evidence="4">DUF4136 domain-containing protein</fullName>
    </recommendedName>
</protein>
<accession>A0A1P9X2X6</accession>
<sequence length="214" mass="24086">MKKITCHFLLISTVLISSHLMVGCGSSARITGSWKSPDAVRKAYTKVLVAALTSDAYARQTVETDLVSRLQRKGIQATRSIDIFPPTFREGKLPAREDIIKTIRETGHDAVLTASLIKSNTETRYVPGTLTYAPVGPYYSNFYGYYSRVYPMVYSSDYYTTLDTYFLETNLYEVGSEKLLWSAQSKTYDPPSIRDFSRDLAQLTVDRLAKDGIL</sequence>
<gene>
    <name evidence="2" type="ORF">AWR27_23410</name>
</gene>
<dbReference type="PROSITE" id="PS51257">
    <property type="entry name" value="PROKAR_LIPOPROTEIN"/>
    <property type="match status" value="1"/>
</dbReference>
<dbReference type="RefSeq" id="WP_077133463.1">
    <property type="nucleotide sequence ID" value="NZ_CP014263.1"/>
</dbReference>
<dbReference type="Proteomes" id="UP000187941">
    <property type="component" value="Chromosome"/>
</dbReference>
<dbReference type="STRING" id="1178516.AWR27_23410"/>
<evidence type="ECO:0000313" key="3">
    <source>
        <dbReference type="Proteomes" id="UP000187941"/>
    </source>
</evidence>
<feature type="chain" id="PRO_5012230563" description="DUF4136 domain-containing protein" evidence="1">
    <location>
        <begin position="23"/>
        <end position="214"/>
    </location>
</feature>
<dbReference type="KEGG" id="smon:AWR27_23410"/>
<evidence type="ECO:0000256" key="1">
    <source>
        <dbReference type="SAM" id="SignalP"/>
    </source>
</evidence>
<feature type="signal peptide" evidence="1">
    <location>
        <begin position="1"/>
        <end position="22"/>
    </location>
</feature>
<evidence type="ECO:0008006" key="4">
    <source>
        <dbReference type="Google" id="ProtNLM"/>
    </source>
</evidence>
<evidence type="ECO:0000313" key="2">
    <source>
        <dbReference type="EMBL" id="AQG81984.1"/>
    </source>
</evidence>
<dbReference type="AlphaFoldDB" id="A0A1P9X2X6"/>
<dbReference type="EMBL" id="CP014263">
    <property type="protein sequence ID" value="AQG81984.1"/>
    <property type="molecule type" value="Genomic_DNA"/>
</dbReference>
<keyword evidence="1" id="KW-0732">Signal</keyword>